<keyword evidence="5" id="KW-0004">4Fe-4S</keyword>
<gene>
    <name evidence="14" type="ORF">COS09_02460</name>
</gene>
<evidence type="ECO:0000256" key="9">
    <source>
        <dbReference type="ARBA" id="ARBA00023014"/>
    </source>
</evidence>
<comment type="cofactor">
    <cofactor evidence="1">
        <name>[4Fe-4S] cluster</name>
        <dbReference type="ChEBI" id="CHEBI:49883"/>
    </cofactor>
</comment>
<name>A0A2M7EB24_9BACT</name>
<comment type="caution">
    <text evidence="14">The sequence shown here is derived from an EMBL/GenBank/DDBJ whole genome shotgun (WGS) entry which is preliminary data.</text>
</comment>
<evidence type="ECO:0000256" key="8">
    <source>
        <dbReference type="ARBA" id="ARBA00023004"/>
    </source>
</evidence>
<dbReference type="GO" id="GO:0051539">
    <property type="term" value="F:4 iron, 4 sulfur cluster binding"/>
    <property type="evidence" value="ECO:0007669"/>
    <property type="project" value="UniProtKB-KW"/>
</dbReference>
<dbReference type="Gene3D" id="3.90.460.10">
    <property type="entry name" value="Ferredoxin thioredoxin reductase catalytic beta subunit"/>
    <property type="match status" value="1"/>
</dbReference>
<accession>A0A2M7EB24</accession>
<evidence type="ECO:0000256" key="2">
    <source>
        <dbReference type="ARBA" id="ARBA00003945"/>
    </source>
</evidence>
<dbReference type="Pfam" id="PF02943">
    <property type="entry name" value="FeThRed_B"/>
    <property type="match status" value="1"/>
</dbReference>
<dbReference type="PANTHER" id="PTHR35113">
    <property type="entry name" value="FERREDOXIN-THIOREDOXIN REDUCTASE CATALYTIC CHAIN, CHLOROPLASTIC"/>
    <property type="match status" value="1"/>
</dbReference>
<evidence type="ECO:0000256" key="13">
    <source>
        <dbReference type="ARBA" id="ARBA00048150"/>
    </source>
</evidence>
<evidence type="ECO:0000256" key="11">
    <source>
        <dbReference type="ARBA" id="ARBA00026011"/>
    </source>
</evidence>
<dbReference type="EMBL" id="PETJ01000066">
    <property type="protein sequence ID" value="PIV64885.1"/>
    <property type="molecule type" value="Genomic_DNA"/>
</dbReference>
<dbReference type="GO" id="GO:0046872">
    <property type="term" value="F:metal ion binding"/>
    <property type="evidence" value="ECO:0007669"/>
    <property type="project" value="UniProtKB-KW"/>
</dbReference>
<dbReference type="SUPFAM" id="SSF57662">
    <property type="entry name" value="Ferredoxin thioredoxin reductase (FTR), catalytic beta chain"/>
    <property type="match status" value="1"/>
</dbReference>
<dbReference type="PANTHER" id="PTHR35113:SF1">
    <property type="entry name" value="FERREDOXIN-THIOREDOXIN REDUCTASE CATALYTIC CHAIN, CHLOROPLASTIC"/>
    <property type="match status" value="1"/>
</dbReference>
<evidence type="ECO:0000256" key="4">
    <source>
        <dbReference type="ARBA" id="ARBA00012358"/>
    </source>
</evidence>
<evidence type="ECO:0000256" key="10">
    <source>
        <dbReference type="ARBA" id="ARBA00023157"/>
    </source>
</evidence>
<comment type="similarity">
    <text evidence="3">Belongs to the ferredoxin thioredoxin reductase beta subunit family.</text>
</comment>
<dbReference type="GO" id="GO:0016730">
    <property type="term" value="F:oxidoreductase activity, acting on iron-sulfur proteins as donors"/>
    <property type="evidence" value="ECO:0007669"/>
    <property type="project" value="InterPro"/>
</dbReference>
<protein>
    <recommendedName>
        <fullName evidence="4">ferredoxin:thioredoxin reductase</fullName>
        <ecNumber evidence="4">1.8.7.2</ecNumber>
    </recommendedName>
    <alternativeName>
        <fullName evidence="12">Ferredoxin-thioredoxin reductase subunit B</fullName>
    </alternativeName>
</protein>
<dbReference type="EC" id="1.8.7.2" evidence="4"/>
<comment type="subunit">
    <text evidence="11">Heterodimer of subunit A (variable subunit) and subunit B (catalytic subunit). Heterodimeric FTR forms a complex with ferredoxin and thioredoxin.</text>
</comment>
<organism evidence="14 15">
    <name type="scientific">Candidatus Nealsonbacteria bacterium CG01_land_8_20_14_3_00_12</name>
    <dbReference type="NCBI Taxonomy" id="1974697"/>
    <lineage>
        <taxon>Bacteria</taxon>
        <taxon>Candidatus Nealsoniibacteriota</taxon>
    </lineage>
</organism>
<evidence type="ECO:0000256" key="5">
    <source>
        <dbReference type="ARBA" id="ARBA00022485"/>
    </source>
</evidence>
<proteinExistence type="inferred from homology"/>
<reference evidence="15" key="1">
    <citation type="submission" date="2017-09" db="EMBL/GenBank/DDBJ databases">
        <title>Depth-based differentiation of microbial function through sediment-hosted aquifers and enrichment of novel symbionts in the deep terrestrial subsurface.</title>
        <authorList>
            <person name="Probst A.J."/>
            <person name="Ladd B."/>
            <person name="Jarett J.K."/>
            <person name="Geller-Mcgrath D.E."/>
            <person name="Sieber C.M.K."/>
            <person name="Emerson J.B."/>
            <person name="Anantharaman K."/>
            <person name="Thomas B.C."/>
            <person name="Malmstrom R."/>
            <person name="Stieglmeier M."/>
            <person name="Klingl A."/>
            <person name="Woyke T."/>
            <person name="Ryan C.M."/>
            <person name="Banfield J.F."/>
        </authorList>
    </citation>
    <scope>NUCLEOTIDE SEQUENCE [LARGE SCALE GENOMIC DNA]</scope>
</reference>
<keyword evidence="9" id="KW-0411">Iron-sulfur</keyword>
<evidence type="ECO:0000256" key="7">
    <source>
        <dbReference type="ARBA" id="ARBA00023002"/>
    </source>
</evidence>
<dbReference type="InterPro" id="IPR036644">
    <property type="entry name" value="FTR_bsu_sf"/>
</dbReference>
<keyword evidence="7" id="KW-0560">Oxidoreductase</keyword>
<evidence type="ECO:0000256" key="6">
    <source>
        <dbReference type="ARBA" id="ARBA00022723"/>
    </source>
</evidence>
<sequence>MIMAMTNDNEKIEEIIREYEEYAKKNGFSLNPNKKVAERIVKSLLEREKRFGQRYCPCRKITGNFEEDKKIICPCEFHRQEIKRNGHCLCELFVKA</sequence>
<dbReference type="InterPro" id="IPR004209">
    <property type="entry name" value="FTR_bsu"/>
</dbReference>
<evidence type="ECO:0000256" key="1">
    <source>
        <dbReference type="ARBA" id="ARBA00001966"/>
    </source>
</evidence>
<dbReference type="AlphaFoldDB" id="A0A2M7EB24"/>
<evidence type="ECO:0000256" key="3">
    <source>
        <dbReference type="ARBA" id="ARBA00007941"/>
    </source>
</evidence>
<comment type="catalytic activity">
    <reaction evidence="13">
        <text>[thioredoxin]-disulfide + 2 reduced [2Fe-2S]-[ferredoxin] + 2 H(+) = [thioredoxin]-dithiol + 2 oxidized [2Fe-2S]-[ferredoxin]</text>
        <dbReference type="Rhea" id="RHEA:42336"/>
        <dbReference type="Rhea" id="RHEA-COMP:10000"/>
        <dbReference type="Rhea" id="RHEA-COMP:10001"/>
        <dbReference type="Rhea" id="RHEA-COMP:10698"/>
        <dbReference type="Rhea" id="RHEA-COMP:10700"/>
        <dbReference type="ChEBI" id="CHEBI:15378"/>
        <dbReference type="ChEBI" id="CHEBI:29950"/>
        <dbReference type="ChEBI" id="CHEBI:33737"/>
        <dbReference type="ChEBI" id="CHEBI:33738"/>
        <dbReference type="ChEBI" id="CHEBI:50058"/>
        <dbReference type="EC" id="1.8.7.2"/>
    </reaction>
</comment>
<evidence type="ECO:0000313" key="14">
    <source>
        <dbReference type="EMBL" id="PIV64885.1"/>
    </source>
</evidence>
<keyword evidence="10" id="KW-1015">Disulfide bond</keyword>
<evidence type="ECO:0000256" key="12">
    <source>
        <dbReference type="ARBA" id="ARBA00030295"/>
    </source>
</evidence>
<comment type="function">
    <text evidence="2">Catalytic subunit of the ferredoxin-thioredoxin reductase (FTR), which catalyzes the two-electron reduction of thioredoxins by the electrons provided by reduced ferredoxin.</text>
</comment>
<evidence type="ECO:0000313" key="15">
    <source>
        <dbReference type="Proteomes" id="UP000230766"/>
    </source>
</evidence>
<keyword evidence="8" id="KW-0408">Iron</keyword>
<dbReference type="Proteomes" id="UP000230766">
    <property type="component" value="Unassembled WGS sequence"/>
</dbReference>
<keyword evidence="6" id="KW-0479">Metal-binding</keyword>